<dbReference type="NCBIfam" id="TIGR04057">
    <property type="entry name" value="SusC_RagA_signa"/>
    <property type="match status" value="1"/>
</dbReference>
<organism evidence="9 10">
    <name type="scientific">Flectobacillus roseus</name>
    <dbReference type="NCBI Taxonomy" id="502259"/>
    <lineage>
        <taxon>Bacteria</taxon>
        <taxon>Pseudomonadati</taxon>
        <taxon>Bacteroidota</taxon>
        <taxon>Cytophagia</taxon>
        <taxon>Cytophagales</taxon>
        <taxon>Flectobacillaceae</taxon>
        <taxon>Flectobacillus</taxon>
    </lineage>
</organism>
<dbReference type="Pfam" id="PF07715">
    <property type="entry name" value="Plug"/>
    <property type="match status" value="1"/>
</dbReference>
<evidence type="ECO:0000256" key="2">
    <source>
        <dbReference type="ARBA" id="ARBA00022448"/>
    </source>
</evidence>
<dbReference type="NCBIfam" id="TIGR04056">
    <property type="entry name" value="OMP_RagA_SusC"/>
    <property type="match status" value="1"/>
</dbReference>
<evidence type="ECO:0000313" key="9">
    <source>
        <dbReference type="EMBL" id="MDI9858033.1"/>
    </source>
</evidence>
<dbReference type="InterPro" id="IPR023997">
    <property type="entry name" value="TonB-dep_OMP_SusC/RagA_CS"/>
</dbReference>
<evidence type="ECO:0000256" key="6">
    <source>
        <dbReference type="ARBA" id="ARBA00023237"/>
    </source>
</evidence>
<dbReference type="Pfam" id="PF13715">
    <property type="entry name" value="CarbopepD_reg_2"/>
    <property type="match status" value="1"/>
</dbReference>
<name>A0ABT6Y398_9BACT</name>
<dbReference type="SUPFAM" id="SSF49464">
    <property type="entry name" value="Carboxypeptidase regulatory domain-like"/>
    <property type="match status" value="1"/>
</dbReference>
<comment type="similarity">
    <text evidence="7">Belongs to the TonB-dependent receptor family.</text>
</comment>
<dbReference type="InterPro" id="IPR037066">
    <property type="entry name" value="Plug_dom_sf"/>
</dbReference>
<dbReference type="Proteomes" id="UP001236507">
    <property type="component" value="Unassembled WGS sequence"/>
</dbReference>
<proteinExistence type="inferred from homology"/>
<keyword evidence="3 7" id="KW-1134">Transmembrane beta strand</keyword>
<comment type="subcellular location">
    <subcellularLocation>
        <location evidence="1 7">Cell outer membrane</location>
        <topology evidence="1 7">Multi-pass membrane protein</topology>
    </subcellularLocation>
</comment>
<keyword evidence="4 7" id="KW-0812">Transmembrane</keyword>
<dbReference type="InterPro" id="IPR036942">
    <property type="entry name" value="Beta-barrel_TonB_sf"/>
</dbReference>
<dbReference type="SUPFAM" id="SSF56935">
    <property type="entry name" value="Porins"/>
    <property type="match status" value="1"/>
</dbReference>
<protein>
    <submittedName>
        <fullName evidence="9">TonB-dependent receptor</fullName>
    </submittedName>
</protein>
<sequence length="1045" mass="113859">MKQKPFTFLSRKGYVQPITQFFRYACLATMVAGPVFSEAKVLPRYVQSVADTKVTGKVTDAKGEPIPGVAVRVKGTNKGANTDLNGNFSLTTPDNAVLVLSSVGYETQEVPVNGRSSINITLQNSSKELAEVVFVGYGTQRKMDVTGAVVSVKGEEISKQASVNAVSSLQGKVAGVQINNSGAPGASPQIRIRGLGTVYGNPNPLYVVDGVWFDDISFLNPADIESMNVLKDASSQSIYGIRAANGVILITTKKGKAEQTTITYNASYGVQRVSNQLEMANANEFATMVNELSIINGGSQVLDPSKFSKGTDWYRVGLRSAPVTNHQISLAGGSEKSTYNFSLGYLNQAGLVEGNNFDRYTARLQNDYQLFKNLKVGYSVTGAASTSKDAPPAIFRQLYSAAPVVPVYYADGTYGDPSDYNLGDGANYNPQATLDFYNQKTTNYRLTGNVFADLNFAKHFTFHTSIGGEFRQTEVRNYTPVFAATLRQRTTVSTLNVSRAENRNWILENTLSYDNTFNKDHNVRILVGQSAQSYRAYGINASAQNVPNKSEGDLYLTLGNVDGRQISDYGDLSTIASYFGRVNYAFKNRYMVNASLRADGSSKFAGNNRWGYFPSVGLGWVVSEEDFMKDQKIFDNLKFRASWGKVGNASVPANVSVLRVNQAANLTAIFGDQIYTGASINSVVPPTTFWERSVGTDIGVEMAFLKNKLTFEADYYNRKTEMAIFDIPIPSSIGTGSSTITGNQADIQNRGYEFVLNYRNTISKDLSFSIGGNIGINDNKVLRVVTGANPIYSGGAASTGGALSTRTIEGQPIGQFFGYIVDGIFQNTAEVAASAQKNAKPGDFKYRDISGPDGKPDGVISDLDRAPLGNPNPKFSYGINTNWNYKQFDLMLDFQGVAGVDIYNANLGLRYGNENFTKDFYNNRWHGEGTSNTYPSVNIGGGDNYRPNSFFVESGAYFRVRNIQLGYSLPSNITDKLHIKKLRVFANAQNALNFFKYRGFTPEVTGAYNSSGAATSGTSATINAGIDTNVYPMYATYNFGLNVTF</sequence>
<evidence type="ECO:0000256" key="3">
    <source>
        <dbReference type="ARBA" id="ARBA00022452"/>
    </source>
</evidence>
<keyword evidence="9" id="KW-0675">Receptor</keyword>
<gene>
    <name evidence="9" type="ORF">QM524_02315</name>
</gene>
<dbReference type="Gene3D" id="2.170.130.10">
    <property type="entry name" value="TonB-dependent receptor, plug domain"/>
    <property type="match status" value="1"/>
</dbReference>
<dbReference type="InterPro" id="IPR012910">
    <property type="entry name" value="Plug_dom"/>
</dbReference>
<evidence type="ECO:0000256" key="4">
    <source>
        <dbReference type="ARBA" id="ARBA00022692"/>
    </source>
</evidence>
<feature type="domain" description="TonB-dependent receptor plug" evidence="8">
    <location>
        <begin position="142"/>
        <end position="247"/>
    </location>
</feature>
<dbReference type="InterPro" id="IPR023996">
    <property type="entry name" value="TonB-dep_OMP_SusC/RagA"/>
</dbReference>
<dbReference type="EMBL" id="JASHIF010000002">
    <property type="protein sequence ID" value="MDI9858033.1"/>
    <property type="molecule type" value="Genomic_DNA"/>
</dbReference>
<dbReference type="InterPro" id="IPR039426">
    <property type="entry name" value="TonB-dep_rcpt-like"/>
</dbReference>
<dbReference type="Gene3D" id="2.60.40.1120">
    <property type="entry name" value="Carboxypeptidase-like, regulatory domain"/>
    <property type="match status" value="1"/>
</dbReference>
<evidence type="ECO:0000313" key="10">
    <source>
        <dbReference type="Proteomes" id="UP001236507"/>
    </source>
</evidence>
<comment type="caution">
    <text evidence="9">The sequence shown here is derived from an EMBL/GenBank/DDBJ whole genome shotgun (WGS) entry which is preliminary data.</text>
</comment>
<dbReference type="PROSITE" id="PS52016">
    <property type="entry name" value="TONB_DEPENDENT_REC_3"/>
    <property type="match status" value="1"/>
</dbReference>
<evidence type="ECO:0000259" key="8">
    <source>
        <dbReference type="Pfam" id="PF07715"/>
    </source>
</evidence>
<evidence type="ECO:0000256" key="5">
    <source>
        <dbReference type="ARBA" id="ARBA00023136"/>
    </source>
</evidence>
<keyword evidence="5 7" id="KW-0472">Membrane</keyword>
<dbReference type="InterPro" id="IPR008969">
    <property type="entry name" value="CarboxyPept-like_regulatory"/>
</dbReference>
<dbReference type="Gene3D" id="2.40.170.20">
    <property type="entry name" value="TonB-dependent receptor, beta-barrel domain"/>
    <property type="match status" value="1"/>
</dbReference>
<keyword evidence="10" id="KW-1185">Reference proteome</keyword>
<reference evidence="9 10" key="1">
    <citation type="submission" date="2023-05" db="EMBL/GenBank/DDBJ databases">
        <title>Novel species of genus Flectobacillus isolated from stream in China.</title>
        <authorList>
            <person name="Lu H."/>
        </authorList>
    </citation>
    <scope>NUCLEOTIDE SEQUENCE [LARGE SCALE GENOMIC DNA]</scope>
    <source>
        <strain evidence="9 10">KCTC 42575</strain>
    </source>
</reference>
<evidence type="ECO:0000256" key="1">
    <source>
        <dbReference type="ARBA" id="ARBA00004571"/>
    </source>
</evidence>
<dbReference type="RefSeq" id="WP_283343300.1">
    <property type="nucleotide sequence ID" value="NZ_JASHIF010000002.1"/>
</dbReference>
<keyword evidence="2 7" id="KW-0813">Transport</keyword>
<keyword evidence="6 7" id="KW-0998">Cell outer membrane</keyword>
<evidence type="ECO:0000256" key="7">
    <source>
        <dbReference type="PROSITE-ProRule" id="PRU01360"/>
    </source>
</evidence>
<accession>A0ABT6Y398</accession>